<dbReference type="FunFam" id="3.30.70.270:FF:000001">
    <property type="entry name" value="Diguanylate cyclase domain protein"/>
    <property type="match status" value="1"/>
</dbReference>
<dbReference type="Proteomes" id="UP000008632">
    <property type="component" value="Chromosome"/>
</dbReference>
<feature type="domain" description="GGDEF" evidence="5">
    <location>
        <begin position="219"/>
        <end position="346"/>
    </location>
</feature>
<dbReference type="EC" id="2.7.7.65" evidence="2"/>
<keyword evidence="4" id="KW-0472">Membrane</keyword>
<dbReference type="eggNOG" id="COG3706">
    <property type="taxonomic scope" value="Bacteria"/>
</dbReference>
<organism evidence="6 7">
    <name type="scientific">Pseudoxanthomonas suwonensis (strain 11-1)</name>
    <dbReference type="NCBI Taxonomy" id="743721"/>
    <lineage>
        <taxon>Bacteria</taxon>
        <taxon>Pseudomonadati</taxon>
        <taxon>Pseudomonadota</taxon>
        <taxon>Gammaproteobacteria</taxon>
        <taxon>Lysobacterales</taxon>
        <taxon>Lysobacteraceae</taxon>
        <taxon>Pseudoxanthomonas</taxon>
    </lineage>
</organism>
<dbReference type="InterPro" id="IPR043128">
    <property type="entry name" value="Rev_trsase/Diguanyl_cyclase"/>
</dbReference>
<dbReference type="InterPro" id="IPR029787">
    <property type="entry name" value="Nucleotide_cyclase"/>
</dbReference>
<dbReference type="InterPro" id="IPR050469">
    <property type="entry name" value="Diguanylate_Cyclase"/>
</dbReference>
<feature type="transmembrane region" description="Helical" evidence="4">
    <location>
        <begin position="47"/>
        <end position="66"/>
    </location>
</feature>
<name>E6WPF0_PSEUU</name>
<feature type="transmembrane region" description="Helical" evidence="4">
    <location>
        <begin position="78"/>
        <end position="100"/>
    </location>
</feature>
<dbReference type="PANTHER" id="PTHR45138:SF9">
    <property type="entry name" value="DIGUANYLATE CYCLASE DGCM-RELATED"/>
    <property type="match status" value="1"/>
</dbReference>
<gene>
    <name evidence="6" type="ordered locus">Psesu_0333</name>
</gene>
<dbReference type="NCBIfam" id="TIGR00254">
    <property type="entry name" value="GGDEF"/>
    <property type="match status" value="1"/>
</dbReference>
<keyword evidence="4" id="KW-0812">Transmembrane</keyword>
<reference evidence="6 7" key="1">
    <citation type="submission" date="2011-01" db="EMBL/GenBank/DDBJ databases">
        <title>Complete sequence of Pseudoxanthomonas suwonensis 11-1.</title>
        <authorList>
            <consortium name="US DOE Joint Genome Institute"/>
            <person name="Lucas S."/>
            <person name="Copeland A."/>
            <person name="Lapidus A."/>
            <person name="Cheng J.-F."/>
            <person name="Goodwin L."/>
            <person name="Pitluck S."/>
            <person name="Teshima H."/>
            <person name="Detter J.C."/>
            <person name="Han C."/>
            <person name="Tapia R."/>
            <person name="Land M."/>
            <person name="Hauser L."/>
            <person name="Kyrpides N."/>
            <person name="Ivanova N."/>
            <person name="Ovchinnikova G."/>
            <person name="Siebers A.K."/>
            <person name="Allgaier M."/>
            <person name="Thelen M.P."/>
            <person name="Hugenholtz P."/>
            <person name="Gladden J."/>
            <person name="Woyke T."/>
        </authorList>
    </citation>
    <scope>NUCLEOTIDE SEQUENCE [LARGE SCALE GENOMIC DNA]</scope>
    <source>
        <strain evidence="7">11-1</strain>
    </source>
</reference>
<comment type="catalytic activity">
    <reaction evidence="3">
        <text>2 GTP = 3',3'-c-di-GMP + 2 diphosphate</text>
        <dbReference type="Rhea" id="RHEA:24898"/>
        <dbReference type="ChEBI" id="CHEBI:33019"/>
        <dbReference type="ChEBI" id="CHEBI:37565"/>
        <dbReference type="ChEBI" id="CHEBI:58805"/>
        <dbReference type="EC" id="2.7.7.65"/>
    </reaction>
</comment>
<accession>E6WPF0</accession>
<evidence type="ECO:0000256" key="2">
    <source>
        <dbReference type="ARBA" id="ARBA00012528"/>
    </source>
</evidence>
<dbReference type="AlphaFoldDB" id="E6WPF0"/>
<dbReference type="HOGENOM" id="CLU_000445_11_1_6"/>
<dbReference type="GO" id="GO:0005886">
    <property type="term" value="C:plasma membrane"/>
    <property type="evidence" value="ECO:0007669"/>
    <property type="project" value="TreeGrafter"/>
</dbReference>
<dbReference type="SMART" id="SM00267">
    <property type="entry name" value="GGDEF"/>
    <property type="match status" value="1"/>
</dbReference>
<dbReference type="STRING" id="743721.Psesu_0333"/>
<feature type="transmembrane region" description="Helical" evidence="4">
    <location>
        <begin position="152"/>
        <end position="174"/>
    </location>
</feature>
<feature type="transmembrane region" description="Helical" evidence="4">
    <location>
        <begin position="22"/>
        <end position="40"/>
    </location>
</feature>
<dbReference type="GO" id="GO:1902201">
    <property type="term" value="P:negative regulation of bacterial-type flagellum-dependent cell motility"/>
    <property type="evidence" value="ECO:0007669"/>
    <property type="project" value="TreeGrafter"/>
</dbReference>
<proteinExistence type="predicted"/>
<dbReference type="CDD" id="cd01949">
    <property type="entry name" value="GGDEF"/>
    <property type="match status" value="1"/>
</dbReference>
<dbReference type="Pfam" id="PF05230">
    <property type="entry name" value="MASE2"/>
    <property type="match status" value="1"/>
</dbReference>
<sequence length="346" mass="37602">MPSDSPGTVGSSLARFVRHTSLMRGLGFFAAAFGIASSLVDRGVSDWLLLVVGINAVAWPLLAWQLSETSTQPLRTTYRLLLVDTAIAGFWSAVTGFDLLPSAMLMAMMMMDRLIAGGWRLALRALAAMLAAALVGWSLAGFPFHPQTTFRTMLWCMPFFVLYPLAIGAVAWHLTERVRARKRELEQDSRVDPQTGLASRRQWQAQVIAEVRRYRRHGTVASLLMLDIDHFKRINDAEGHLAGDEVIRKVANCVLQGLRGGDSAGRFGGDEFGVLLPGTAREAALDLARRLGQAVRDCVFGAGQPVTLSIGVAEIGPGLDGFESWTGAADAALYRAKMAGRDCVRE</sequence>
<dbReference type="KEGG" id="psu:Psesu_0333"/>
<protein>
    <recommendedName>
        <fullName evidence="2">diguanylate cyclase</fullName>
        <ecNumber evidence="2">2.7.7.65</ecNumber>
    </recommendedName>
</protein>
<feature type="transmembrane region" description="Helical" evidence="4">
    <location>
        <begin position="121"/>
        <end position="140"/>
    </location>
</feature>
<dbReference type="RefSeq" id="WP_013534024.1">
    <property type="nucleotide sequence ID" value="NC_014924.1"/>
</dbReference>
<dbReference type="SUPFAM" id="SSF55073">
    <property type="entry name" value="Nucleotide cyclase"/>
    <property type="match status" value="1"/>
</dbReference>
<dbReference type="InterPro" id="IPR007894">
    <property type="entry name" value="MASE2"/>
</dbReference>
<evidence type="ECO:0000313" key="7">
    <source>
        <dbReference type="Proteomes" id="UP000008632"/>
    </source>
</evidence>
<evidence type="ECO:0000259" key="5">
    <source>
        <dbReference type="PROSITE" id="PS50887"/>
    </source>
</evidence>
<dbReference type="PROSITE" id="PS50887">
    <property type="entry name" value="GGDEF"/>
    <property type="match status" value="1"/>
</dbReference>
<evidence type="ECO:0000256" key="3">
    <source>
        <dbReference type="ARBA" id="ARBA00034247"/>
    </source>
</evidence>
<dbReference type="GO" id="GO:0052621">
    <property type="term" value="F:diguanylate cyclase activity"/>
    <property type="evidence" value="ECO:0007669"/>
    <property type="project" value="UniProtKB-EC"/>
</dbReference>
<dbReference type="PANTHER" id="PTHR45138">
    <property type="entry name" value="REGULATORY COMPONENTS OF SENSORY TRANSDUCTION SYSTEM"/>
    <property type="match status" value="1"/>
</dbReference>
<evidence type="ECO:0000313" key="6">
    <source>
        <dbReference type="EMBL" id="ADV26194.1"/>
    </source>
</evidence>
<dbReference type="InterPro" id="IPR000160">
    <property type="entry name" value="GGDEF_dom"/>
</dbReference>
<evidence type="ECO:0000256" key="4">
    <source>
        <dbReference type="SAM" id="Phobius"/>
    </source>
</evidence>
<dbReference type="Pfam" id="PF00990">
    <property type="entry name" value="GGDEF"/>
    <property type="match status" value="1"/>
</dbReference>
<dbReference type="EMBL" id="CP002446">
    <property type="protein sequence ID" value="ADV26194.1"/>
    <property type="molecule type" value="Genomic_DNA"/>
</dbReference>
<evidence type="ECO:0000256" key="1">
    <source>
        <dbReference type="ARBA" id="ARBA00001946"/>
    </source>
</evidence>
<dbReference type="GO" id="GO:0043709">
    <property type="term" value="P:cell adhesion involved in single-species biofilm formation"/>
    <property type="evidence" value="ECO:0007669"/>
    <property type="project" value="TreeGrafter"/>
</dbReference>
<comment type="cofactor">
    <cofactor evidence="1">
        <name>Mg(2+)</name>
        <dbReference type="ChEBI" id="CHEBI:18420"/>
    </cofactor>
</comment>
<keyword evidence="4" id="KW-1133">Transmembrane helix</keyword>
<keyword evidence="7" id="KW-1185">Reference proteome</keyword>
<dbReference type="Gene3D" id="3.30.70.270">
    <property type="match status" value="1"/>
</dbReference>